<dbReference type="OrthoDB" id="792415at2"/>
<reference evidence="2 3" key="1">
    <citation type="submission" date="2019-12" db="EMBL/GenBank/DDBJ databases">
        <title>Mucilaginibacter sp. HME9299 genome sequencing and assembly.</title>
        <authorList>
            <person name="Kang H."/>
            <person name="Kim H."/>
            <person name="Joh K."/>
        </authorList>
    </citation>
    <scope>NUCLEOTIDE SEQUENCE [LARGE SCALE GENOMIC DNA]</scope>
    <source>
        <strain evidence="2 3">HME9299</strain>
    </source>
</reference>
<dbReference type="AlphaFoldDB" id="A0A6I4IRG6"/>
<evidence type="ECO:0000313" key="2">
    <source>
        <dbReference type="EMBL" id="MVN92844.1"/>
    </source>
</evidence>
<comment type="caution">
    <text evidence="2">The sequence shown here is derived from an EMBL/GenBank/DDBJ whole genome shotgun (WGS) entry which is preliminary data.</text>
</comment>
<dbReference type="EMBL" id="WQLA01000007">
    <property type="protein sequence ID" value="MVN92844.1"/>
    <property type="molecule type" value="Genomic_DNA"/>
</dbReference>
<evidence type="ECO:0000313" key="3">
    <source>
        <dbReference type="Proteomes" id="UP000434850"/>
    </source>
</evidence>
<organism evidence="2 3">
    <name type="scientific">Mucilaginibacter aquatilis</name>
    <dbReference type="NCBI Taxonomy" id="1517760"/>
    <lineage>
        <taxon>Bacteria</taxon>
        <taxon>Pseudomonadati</taxon>
        <taxon>Bacteroidota</taxon>
        <taxon>Sphingobacteriia</taxon>
        <taxon>Sphingobacteriales</taxon>
        <taxon>Sphingobacteriaceae</taxon>
        <taxon>Mucilaginibacter</taxon>
    </lineage>
</organism>
<dbReference type="Proteomes" id="UP000434850">
    <property type="component" value="Unassembled WGS sequence"/>
</dbReference>
<feature type="signal peptide" evidence="1">
    <location>
        <begin position="1"/>
        <end position="20"/>
    </location>
</feature>
<accession>A0A6I4IRG6</accession>
<evidence type="ECO:0000256" key="1">
    <source>
        <dbReference type="SAM" id="SignalP"/>
    </source>
</evidence>
<gene>
    <name evidence="2" type="ORF">GO816_17050</name>
</gene>
<feature type="chain" id="PRO_5026171613" description="DUF4919 domain-containing protein" evidence="1">
    <location>
        <begin position="21"/>
        <end position="207"/>
    </location>
</feature>
<proteinExistence type="predicted"/>
<keyword evidence="1" id="KW-0732">Signal</keyword>
<evidence type="ECO:0008006" key="4">
    <source>
        <dbReference type="Google" id="ProtNLM"/>
    </source>
</evidence>
<name>A0A6I4IRG6_9SPHI</name>
<keyword evidence="3" id="KW-1185">Reference proteome</keyword>
<dbReference type="RefSeq" id="WP_157543156.1">
    <property type="nucleotide sequence ID" value="NZ_WQLA01000007.1"/>
</dbReference>
<protein>
    <recommendedName>
        <fullName evidence="4">DUF4919 domain-containing protein</fullName>
    </recommendedName>
</protein>
<sequence>MKTFSLAALLFLFAAFNVNAQTKTPGPVEQKLLDSLCIGLAKIDLTKISTKQEANDAFMECFTSYAFLLMDVAKERGVEFGDDAAMHQIGTDIGASLLKNKCTAFMKLATLMAGSDSKLNSGSGVTQGKLKRIDNKGFNYFVITDAAGKEQSFIWLRQFAGYEKFTGSPVTYAGKKLKIRWQEMEVYLPGAKGYYKVKEISQIEILK</sequence>